<keyword evidence="2" id="KW-1185">Reference proteome</keyword>
<protein>
    <submittedName>
        <fullName evidence="1">Uncharacterized protein</fullName>
    </submittedName>
</protein>
<sequence>MSDQYIKSIEDFKKLYTNHNFIKYLTTFKKCFDRLKVVIMQIISDYYCYFQILKCGSFDFLLLGLLEVDKWSLAESSVLSKLARTSPSRFD</sequence>
<comment type="caution">
    <text evidence="1">The sequence shown here is derived from an EMBL/GenBank/DDBJ whole genome shotgun (WGS) entry which is preliminary data.</text>
</comment>
<organism evidence="1 2">
    <name type="scientific">Brachionus plicatilis</name>
    <name type="common">Marine rotifer</name>
    <name type="synonym">Brachionus muelleri</name>
    <dbReference type="NCBI Taxonomy" id="10195"/>
    <lineage>
        <taxon>Eukaryota</taxon>
        <taxon>Metazoa</taxon>
        <taxon>Spiralia</taxon>
        <taxon>Gnathifera</taxon>
        <taxon>Rotifera</taxon>
        <taxon>Eurotatoria</taxon>
        <taxon>Monogononta</taxon>
        <taxon>Pseudotrocha</taxon>
        <taxon>Ploima</taxon>
        <taxon>Brachionidae</taxon>
        <taxon>Brachionus</taxon>
    </lineage>
</organism>
<gene>
    <name evidence="1" type="ORF">BpHYR1_052154</name>
</gene>
<reference evidence="1 2" key="1">
    <citation type="journal article" date="2018" name="Sci. Rep.">
        <title>Genomic signatures of local adaptation to the degree of environmental predictability in rotifers.</title>
        <authorList>
            <person name="Franch-Gras L."/>
            <person name="Hahn C."/>
            <person name="Garcia-Roger E.M."/>
            <person name="Carmona M.J."/>
            <person name="Serra M."/>
            <person name="Gomez A."/>
        </authorList>
    </citation>
    <scope>NUCLEOTIDE SEQUENCE [LARGE SCALE GENOMIC DNA]</scope>
    <source>
        <strain evidence="1">HYR1</strain>
    </source>
</reference>
<name>A0A3M7R5E7_BRAPC</name>
<dbReference type="Proteomes" id="UP000276133">
    <property type="component" value="Unassembled WGS sequence"/>
</dbReference>
<evidence type="ECO:0000313" key="1">
    <source>
        <dbReference type="EMBL" id="RNA18468.1"/>
    </source>
</evidence>
<dbReference type="EMBL" id="REGN01004239">
    <property type="protein sequence ID" value="RNA18468.1"/>
    <property type="molecule type" value="Genomic_DNA"/>
</dbReference>
<accession>A0A3M7R5E7</accession>
<evidence type="ECO:0000313" key="2">
    <source>
        <dbReference type="Proteomes" id="UP000276133"/>
    </source>
</evidence>
<proteinExistence type="predicted"/>
<dbReference type="AlphaFoldDB" id="A0A3M7R5E7"/>